<evidence type="ECO:0000259" key="1">
    <source>
        <dbReference type="PROSITE" id="PS50097"/>
    </source>
</evidence>
<accession>A0A2V1D5A7</accession>
<dbReference type="AlphaFoldDB" id="A0A2V1D5A7"/>
<protein>
    <recommendedName>
        <fullName evidence="1">BTB domain-containing protein</fullName>
    </recommendedName>
</protein>
<dbReference type="InterPro" id="IPR000210">
    <property type="entry name" value="BTB/POZ_dom"/>
</dbReference>
<feature type="non-terminal residue" evidence="2">
    <location>
        <position position="291"/>
    </location>
</feature>
<feature type="domain" description="BTB" evidence="1">
    <location>
        <begin position="14"/>
        <end position="85"/>
    </location>
</feature>
<evidence type="ECO:0000313" key="2">
    <source>
        <dbReference type="EMBL" id="PVH92414.1"/>
    </source>
</evidence>
<dbReference type="PROSITE" id="PS50097">
    <property type="entry name" value="BTB"/>
    <property type="match status" value="1"/>
</dbReference>
<name>A0A2V1D5A7_9PLEO</name>
<sequence length="291" mass="33109">TNETRNLLSLDSDGDVILECQDQDSPTTTAFRVSRKVLQLASPVFLRMFGPHFKEGNQLPQEESPVVELKEDDASLMNIILNILHFRSSDDNYGMDAERLARLAIHCDKYDLPKALGPWISFWFDKVETASASSEELGFMLLAAYLFNDIKKFREISEMALIKTSPGFEDNWEEQDLLALLPISIPDAMSLRVKQTLDNIETEIQDVESSLRLSLRSYETSQRLCTLCGRALPEQAKKCHPCYNTDLPPKYCTTETRIAEYFAVLRKVELWPTLQPFGACSVSDIISRITR</sequence>
<keyword evidence="3" id="KW-1185">Reference proteome</keyword>
<proteinExistence type="predicted"/>
<evidence type="ECO:0000313" key="3">
    <source>
        <dbReference type="Proteomes" id="UP000244855"/>
    </source>
</evidence>
<dbReference type="OrthoDB" id="5275938at2759"/>
<dbReference type="SUPFAM" id="SSF54695">
    <property type="entry name" value="POZ domain"/>
    <property type="match status" value="1"/>
</dbReference>
<dbReference type="Proteomes" id="UP000244855">
    <property type="component" value="Unassembled WGS sequence"/>
</dbReference>
<feature type="non-terminal residue" evidence="2">
    <location>
        <position position="1"/>
    </location>
</feature>
<dbReference type="STRING" id="97972.A0A2V1D5A7"/>
<dbReference type="Gene3D" id="3.30.710.10">
    <property type="entry name" value="Potassium Channel Kv1.1, Chain A"/>
    <property type="match status" value="1"/>
</dbReference>
<gene>
    <name evidence="2" type="ORF">DM02DRAFT_508345</name>
</gene>
<dbReference type="InterPro" id="IPR011333">
    <property type="entry name" value="SKP1/BTB/POZ_sf"/>
</dbReference>
<dbReference type="Pfam" id="PF00651">
    <property type="entry name" value="BTB"/>
    <property type="match status" value="1"/>
</dbReference>
<reference evidence="2 3" key="1">
    <citation type="journal article" date="2018" name="Sci. Rep.">
        <title>Comparative genomics provides insights into the lifestyle and reveals functional heterogeneity of dark septate endophytic fungi.</title>
        <authorList>
            <person name="Knapp D.G."/>
            <person name="Nemeth J.B."/>
            <person name="Barry K."/>
            <person name="Hainaut M."/>
            <person name="Henrissat B."/>
            <person name="Johnson J."/>
            <person name="Kuo A."/>
            <person name="Lim J.H.P."/>
            <person name="Lipzen A."/>
            <person name="Nolan M."/>
            <person name="Ohm R.A."/>
            <person name="Tamas L."/>
            <person name="Grigoriev I.V."/>
            <person name="Spatafora J.W."/>
            <person name="Nagy L.G."/>
            <person name="Kovacs G.M."/>
        </authorList>
    </citation>
    <scope>NUCLEOTIDE SEQUENCE [LARGE SCALE GENOMIC DNA]</scope>
    <source>
        <strain evidence="2 3">DSE2036</strain>
    </source>
</reference>
<dbReference type="CDD" id="cd18186">
    <property type="entry name" value="BTB_POZ_ZBTB_KLHL-like"/>
    <property type="match status" value="1"/>
</dbReference>
<dbReference type="EMBL" id="KZ805685">
    <property type="protein sequence ID" value="PVH92414.1"/>
    <property type="molecule type" value="Genomic_DNA"/>
</dbReference>
<organism evidence="2 3">
    <name type="scientific">Periconia macrospinosa</name>
    <dbReference type="NCBI Taxonomy" id="97972"/>
    <lineage>
        <taxon>Eukaryota</taxon>
        <taxon>Fungi</taxon>
        <taxon>Dikarya</taxon>
        <taxon>Ascomycota</taxon>
        <taxon>Pezizomycotina</taxon>
        <taxon>Dothideomycetes</taxon>
        <taxon>Pleosporomycetidae</taxon>
        <taxon>Pleosporales</taxon>
        <taxon>Massarineae</taxon>
        <taxon>Periconiaceae</taxon>
        <taxon>Periconia</taxon>
    </lineage>
</organism>